<accession>A0ABP9VK69</accession>
<reference evidence="1 2" key="1">
    <citation type="submission" date="2024-02" db="EMBL/GenBank/DDBJ databases">
        <title>Rhodopirellula caenicola NBRC 110016.</title>
        <authorList>
            <person name="Ichikawa N."/>
            <person name="Katano-Makiyama Y."/>
            <person name="Hidaka K."/>
        </authorList>
    </citation>
    <scope>NUCLEOTIDE SEQUENCE [LARGE SCALE GENOMIC DNA]</scope>
    <source>
        <strain evidence="1 2">NBRC 110016</strain>
    </source>
</reference>
<name>A0ABP9VK69_9BACT</name>
<comment type="caution">
    <text evidence="1">The sequence shown here is derived from an EMBL/GenBank/DDBJ whole genome shotgun (WGS) entry which is preliminary data.</text>
</comment>
<dbReference type="Proteomes" id="UP001416858">
    <property type="component" value="Unassembled WGS sequence"/>
</dbReference>
<evidence type="ECO:0000313" key="2">
    <source>
        <dbReference type="Proteomes" id="UP001416858"/>
    </source>
</evidence>
<keyword evidence="2" id="KW-1185">Reference proteome</keyword>
<protein>
    <recommendedName>
        <fullName evidence="3">CUB domain-containing protein</fullName>
    </recommendedName>
</protein>
<gene>
    <name evidence="1" type="ORF">Rcae01_00424</name>
</gene>
<proteinExistence type="predicted"/>
<evidence type="ECO:0008006" key="3">
    <source>
        <dbReference type="Google" id="ProtNLM"/>
    </source>
</evidence>
<dbReference type="EMBL" id="BAABRO010000001">
    <property type="protein sequence ID" value="GAA5504985.1"/>
    <property type="molecule type" value="Genomic_DNA"/>
</dbReference>
<evidence type="ECO:0000313" key="1">
    <source>
        <dbReference type="EMBL" id="GAA5504985.1"/>
    </source>
</evidence>
<organism evidence="1 2">
    <name type="scientific">Novipirellula caenicola</name>
    <dbReference type="NCBI Taxonomy" id="1536901"/>
    <lineage>
        <taxon>Bacteria</taxon>
        <taxon>Pseudomonadati</taxon>
        <taxon>Planctomycetota</taxon>
        <taxon>Planctomycetia</taxon>
        <taxon>Pirellulales</taxon>
        <taxon>Pirellulaceae</taxon>
        <taxon>Novipirellula</taxon>
    </lineage>
</organism>
<sequence length="88" mass="9838">MLFYDGGNLLRLTNPLGASDSAKENAYPVQFAFECASPSGSFQTLPMSNNGTCRFSFVQTDYLRSSVFICGLNFQQKTENRKRNTSFC</sequence>